<evidence type="ECO:0000256" key="1">
    <source>
        <dbReference type="ARBA" id="ARBA00022723"/>
    </source>
</evidence>
<dbReference type="GO" id="GO:0005634">
    <property type="term" value="C:nucleus"/>
    <property type="evidence" value="ECO:0007669"/>
    <property type="project" value="InterPro"/>
</dbReference>
<evidence type="ECO:0000313" key="7">
    <source>
        <dbReference type="EMBL" id="KAF6141629.1"/>
    </source>
</evidence>
<dbReference type="AlphaFoldDB" id="A0A7J7LGG6"/>
<dbReference type="GO" id="GO:0008270">
    <property type="term" value="F:zinc ion binding"/>
    <property type="evidence" value="ECO:0007669"/>
    <property type="project" value="UniProtKB-KW"/>
</dbReference>
<dbReference type="InterPro" id="IPR004333">
    <property type="entry name" value="SBP_dom"/>
</dbReference>
<dbReference type="PANTHER" id="PTHR31251:SF169">
    <property type="entry name" value="SQUAMOSA PROMOTER-BINDING-LIKE PROTEIN 8"/>
    <property type="match status" value="1"/>
</dbReference>
<evidence type="ECO:0000256" key="3">
    <source>
        <dbReference type="ARBA" id="ARBA00022833"/>
    </source>
</evidence>
<evidence type="ECO:0000259" key="6">
    <source>
        <dbReference type="PROSITE" id="PS51141"/>
    </source>
</evidence>
<dbReference type="EMBL" id="JACGCM010002300">
    <property type="protein sequence ID" value="KAF6141629.1"/>
    <property type="molecule type" value="Genomic_DNA"/>
</dbReference>
<keyword evidence="1" id="KW-0479">Metal-binding</keyword>
<comment type="caution">
    <text evidence="7">The sequence shown here is derived from an EMBL/GenBank/DDBJ whole genome shotgun (WGS) entry which is preliminary data.</text>
</comment>
<dbReference type="PROSITE" id="PS51141">
    <property type="entry name" value="ZF_SBP"/>
    <property type="match status" value="1"/>
</dbReference>
<feature type="region of interest" description="Disordered" evidence="5">
    <location>
        <begin position="1"/>
        <end position="31"/>
    </location>
</feature>
<protein>
    <recommendedName>
        <fullName evidence="6">SBP-type domain-containing protein</fullName>
    </recommendedName>
</protein>
<feature type="compositionally biased region" description="Low complexity" evidence="5">
    <location>
        <begin position="201"/>
        <end position="235"/>
    </location>
</feature>
<dbReference type="Pfam" id="PF03110">
    <property type="entry name" value="SBP"/>
    <property type="match status" value="1"/>
</dbReference>
<name>A0A7J7LGG6_9MAGN</name>
<feature type="region of interest" description="Disordered" evidence="5">
    <location>
        <begin position="192"/>
        <end position="237"/>
    </location>
</feature>
<keyword evidence="2 4" id="KW-0863">Zinc-finger</keyword>
<reference evidence="7 8" key="1">
    <citation type="journal article" date="2020" name="IScience">
        <title>Genome Sequencing of the Endangered Kingdonia uniflora (Circaeasteraceae, Ranunculales) Reveals Potential Mechanisms of Evolutionary Specialization.</title>
        <authorList>
            <person name="Sun Y."/>
            <person name="Deng T."/>
            <person name="Zhang A."/>
            <person name="Moore M.J."/>
            <person name="Landis J.B."/>
            <person name="Lin N."/>
            <person name="Zhang H."/>
            <person name="Zhang X."/>
            <person name="Huang J."/>
            <person name="Zhang X."/>
            <person name="Sun H."/>
            <person name="Wang H."/>
        </authorList>
    </citation>
    <scope>NUCLEOTIDE SEQUENCE [LARGE SCALE GENOMIC DNA]</scope>
    <source>
        <strain evidence="7">TB1705</strain>
        <tissue evidence="7">Leaf</tissue>
    </source>
</reference>
<evidence type="ECO:0000256" key="4">
    <source>
        <dbReference type="PROSITE-ProRule" id="PRU00470"/>
    </source>
</evidence>
<dbReference type="PANTHER" id="PTHR31251">
    <property type="entry name" value="SQUAMOSA PROMOTER-BINDING-LIKE PROTEIN 4"/>
    <property type="match status" value="1"/>
</dbReference>
<organism evidence="7 8">
    <name type="scientific">Kingdonia uniflora</name>
    <dbReference type="NCBI Taxonomy" id="39325"/>
    <lineage>
        <taxon>Eukaryota</taxon>
        <taxon>Viridiplantae</taxon>
        <taxon>Streptophyta</taxon>
        <taxon>Embryophyta</taxon>
        <taxon>Tracheophyta</taxon>
        <taxon>Spermatophyta</taxon>
        <taxon>Magnoliopsida</taxon>
        <taxon>Ranunculales</taxon>
        <taxon>Circaeasteraceae</taxon>
        <taxon>Kingdonia</taxon>
    </lineage>
</organism>
<feature type="region of interest" description="Disordered" evidence="5">
    <location>
        <begin position="259"/>
        <end position="288"/>
    </location>
</feature>
<dbReference type="Proteomes" id="UP000541444">
    <property type="component" value="Unassembled WGS sequence"/>
</dbReference>
<dbReference type="InterPro" id="IPR044817">
    <property type="entry name" value="SBP-like"/>
</dbReference>
<dbReference type="GO" id="GO:0003677">
    <property type="term" value="F:DNA binding"/>
    <property type="evidence" value="ECO:0007669"/>
    <property type="project" value="InterPro"/>
</dbReference>
<proteinExistence type="predicted"/>
<evidence type="ECO:0000256" key="2">
    <source>
        <dbReference type="ARBA" id="ARBA00022771"/>
    </source>
</evidence>
<dbReference type="SUPFAM" id="SSF103612">
    <property type="entry name" value="SBT domain"/>
    <property type="match status" value="1"/>
</dbReference>
<feature type="domain" description="SBP-type" evidence="6">
    <location>
        <begin position="130"/>
        <end position="200"/>
    </location>
</feature>
<sequence>MMLDYDWGNPSSIFISGDDEEQPTQESDQNPQMFNNYNQTFAGNNMMSQGNTFSNFNYFQLQEQQQQQSYAALSYPPPTPMMALTPESETFYSPRIGLNLGGRTYFSNDDSKQLYRRSRQVECGWTTTSIPRCQAEDCNADLTNSKQYHRRHKVCEYHSKAETVVTKGLTQRFHVLSEFDQGKKSCRKRLAEHNRRRRKNNSPSTSQTQRQQQYQLNDTARSSSESGANSMSSSATVAISPPRMLMEWLGRRQNNSDNNNLVLGSSTSPSSSSFFLSSMMGNVRSYEP</sequence>
<feature type="compositionally biased region" description="Low complexity" evidence="5">
    <location>
        <begin position="265"/>
        <end position="278"/>
    </location>
</feature>
<evidence type="ECO:0000313" key="8">
    <source>
        <dbReference type="Proteomes" id="UP000541444"/>
    </source>
</evidence>
<dbReference type="InterPro" id="IPR036893">
    <property type="entry name" value="SBP_sf"/>
</dbReference>
<dbReference type="OrthoDB" id="514967at2759"/>
<keyword evidence="8" id="KW-1185">Reference proteome</keyword>
<evidence type="ECO:0000256" key="5">
    <source>
        <dbReference type="SAM" id="MobiDB-lite"/>
    </source>
</evidence>
<dbReference type="Gene3D" id="4.10.1100.10">
    <property type="entry name" value="Transcription factor, SBP-box domain"/>
    <property type="match status" value="1"/>
</dbReference>
<accession>A0A7J7LGG6</accession>
<keyword evidence="3" id="KW-0862">Zinc</keyword>
<gene>
    <name evidence="7" type="ORF">GIB67_001181</name>
</gene>